<gene>
    <name evidence="4" type="ORF">IQ24_00001</name>
</gene>
<protein>
    <recommendedName>
        <fullName evidence="2">Phosphoenolpyruvate carboxylase</fullName>
    </recommendedName>
</protein>
<comment type="caution">
    <text evidence="4">The sequence shown here is derived from an EMBL/GenBank/DDBJ whole genome shotgun (WGS) entry which is preliminary data.</text>
</comment>
<dbReference type="Pfam" id="PF00311">
    <property type="entry name" value="PEPcase"/>
    <property type="match status" value="1"/>
</dbReference>
<dbReference type="Gene3D" id="1.20.1440.90">
    <property type="entry name" value="Phosphoenolpyruvate/pyruvate domain"/>
    <property type="match status" value="1"/>
</dbReference>
<reference evidence="4 5" key="1">
    <citation type="journal article" date="2015" name="Stand. Genomic Sci.">
        <title>Genomic Encyclopedia of Bacterial and Archaeal Type Strains, Phase III: the genomes of soil and plant-associated and newly described type strains.</title>
        <authorList>
            <person name="Whitman W.B."/>
            <person name="Woyke T."/>
            <person name="Klenk H.P."/>
            <person name="Zhou Y."/>
            <person name="Lilburn T.G."/>
            <person name="Beck B.J."/>
            <person name="De Vos P."/>
            <person name="Vandamme P."/>
            <person name="Eisen J.A."/>
            <person name="Garrity G."/>
            <person name="Hugenholtz P."/>
            <person name="Kyrpides N.C."/>
        </authorList>
    </citation>
    <scope>NUCLEOTIDE SEQUENCE [LARGE SCALE GENOMIC DNA]</scope>
    <source>
        <strain evidence="4 5">CGMCC 1.5364</strain>
    </source>
</reference>
<dbReference type="GO" id="GO:0008964">
    <property type="term" value="F:phosphoenolpyruvate carboxylase activity"/>
    <property type="evidence" value="ECO:0007669"/>
    <property type="project" value="InterPro"/>
</dbReference>
<feature type="active site" evidence="3">
    <location>
        <position position="556"/>
    </location>
</feature>
<name>A0A562P0U0_9RHOB</name>
<dbReference type="InterPro" id="IPR033129">
    <property type="entry name" value="PEPCASE_His_AS"/>
</dbReference>
<dbReference type="PANTHER" id="PTHR30523">
    <property type="entry name" value="PHOSPHOENOLPYRUVATE CARBOXYLASE"/>
    <property type="match status" value="1"/>
</dbReference>
<keyword evidence="4" id="KW-0670">Pyruvate</keyword>
<dbReference type="EMBL" id="VLKU01000001">
    <property type="protein sequence ID" value="TWI37870.1"/>
    <property type="molecule type" value="Genomic_DNA"/>
</dbReference>
<sequence>MADGAVGIDTGNMQKTRQDKYAEALRNDLRGLWRRVLERRAPQILPALAHEGGGQLDAANLTEYLQGLNIWFQILRIIDENVATRLRRTVEAETGPGAVEGSFARVLEKGADMPLPQFRATAGHLLVGPTLTAHPTEAKRVTVLEIHRRIYRMLVELENTALTPRERDGLMQAIECEIDLLWMTGELRLERPSPNDEIAWGLQFFRDSLYDAAVHVTGRYQLAVDTHFGADGEVTPCLHFHSWIGGDRDGNPGVTVATTRYALRQARAAILERHRQSVTLAAQRLSISSTISQLADTAREELRAVIDAAPLPEGQQPRNTGEMFRQAMSAIERRLAATATPDDTNAALAYPHVRNFIAELRRVETALDAIGAENLARQFIRPIRWQTEVFGFRTFTLDVRQNSSVTTRVLGEIWGEDAPSYGTPEWTQRLRTELSQPELPRMERTRLGDEAHELLDLLKLMHETHLSADPRAIGPFILSMTRSSDDLLGVYLLARYAGFGVERVDLKVVPLFETIEDLRAAPQILNELLRVPLARRSLEDGNRRIEIMLGYSDSNKDGGFLCSSWELEKAQRSITKVLAGHRLVPSFFHGRGGSVSRGGAPTERAIAAQPSGTVNGQLRTTEQGEVVSAKFANVATAQHELQRLAASVLAQSLQTAAAPGSAEFNDTMEALAAMSQTTYRGLLHRPGFIDYFQQASPVEELAKLKMGSRPARRFGAQSLDDLRAIPWVFAWSQNRQLITGWYGFGAAVANYRRFHQEAGDETLARMFKESRVFRLIVDEVEKSLFHADMEIAAKYATLVKDPAVRDDIFGRICKEYTDTCDAVTFLNGGQQIGQRFPNMSANYNRVREDLVRVHDLQISLLHDYRANPGRDSLVPLMQTMNCISSALGWTG</sequence>
<comment type="function">
    <text evidence="1">Forms oxaloacetate, a four-carbon dicarboxylic acid source for the tricarboxylic acid cycle.</text>
</comment>
<dbReference type="InterPro" id="IPR021135">
    <property type="entry name" value="PEP_COase"/>
</dbReference>
<dbReference type="AlphaFoldDB" id="A0A562P0U0"/>
<dbReference type="PRINTS" id="PR00150">
    <property type="entry name" value="PEPCARBXLASE"/>
</dbReference>
<dbReference type="GO" id="GO:0015977">
    <property type="term" value="P:carbon fixation"/>
    <property type="evidence" value="ECO:0007669"/>
    <property type="project" value="InterPro"/>
</dbReference>
<dbReference type="InterPro" id="IPR015813">
    <property type="entry name" value="Pyrv/PenolPyrv_kinase-like_dom"/>
</dbReference>
<evidence type="ECO:0000256" key="1">
    <source>
        <dbReference type="ARBA" id="ARBA00003670"/>
    </source>
</evidence>
<accession>A0A562P0U0</accession>
<dbReference type="GO" id="GO:0005829">
    <property type="term" value="C:cytosol"/>
    <property type="evidence" value="ECO:0007669"/>
    <property type="project" value="TreeGrafter"/>
</dbReference>
<proteinExistence type="predicted"/>
<dbReference type="PROSITE" id="PS00393">
    <property type="entry name" value="PEPCASE_2"/>
    <property type="match status" value="1"/>
</dbReference>
<dbReference type="GO" id="GO:0006099">
    <property type="term" value="P:tricarboxylic acid cycle"/>
    <property type="evidence" value="ECO:0007669"/>
    <property type="project" value="InterPro"/>
</dbReference>
<dbReference type="RefSeq" id="WP_242007839.1">
    <property type="nucleotide sequence ID" value="NZ_VLKU01000001.1"/>
</dbReference>
<evidence type="ECO:0000313" key="4">
    <source>
        <dbReference type="EMBL" id="TWI37870.1"/>
    </source>
</evidence>
<evidence type="ECO:0000256" key="3">
    <source>
        <dbReference type="PROSITE-ProRule" id="PRU10112"/>
    </source>
</evidence>
<dbReference type="Proteomes" id="UP000316225">
    <property type="component" value="Unassembled WGS sequence"/>
</dbReference>
<evidence type="ECO:0000256" key="2">
    <source>
        <dbReference type="ARBA" id="ARBA00022419"/>
    </source>
</evidence>
<dbReference type="SUPFAM" id="SSF51621">
    <property type="entry name" value="Phosphoenolpyruvate/pyruvate domain"/>
    <property type="match status" value="1"/>
</dbReference>
<organism evidence="4 5">
    <name type="scientific">Paracoccus sulfuroxidans</name>
    <dbReference type="NCBI Taxonomy" id="384678"/>
    <lineage>
        <taxon>Bacteria</taxon>
        <taxon>Pseudomonadati</taxon>
        <taxon>Pseudomonadota</taxon>
        <taxon>Alphaproteobacteria</taxon>
        <taxon>Rhodobacterales</taxon>
        <taxon>Paracoccaceae</taxon>
        <taxon>Paracoccus</taxon>
    </lineage>
</organism>
<dbReference type="PANTHER" id="PTHR30523:SF32">
    <property type="entry name" value="PHOSPHOENOLPYRUVATE CARBOXYLASE"/>
    <property type="match status" value="1"/>
</dbReference>
<keyword evidence="5" id="KW-1185">Reference proteome</keyword>
<evidence type="ECO:0000313" key="5">
    <source>
        <dbReference type="Proteomes" id="UP000316225"/>
    </source>
</evidence>